<dbReference type="Proteomes" id="UP001358586">
    <property type="component" value="Chromosome 13"/>
</dbReference>
<organism evidence="1 2">
    <name type="scientific">Gossypium arboreum</name>
    <name type="common">Tree cotton</name>
    <name type="synonym">Gossypium nanking</name>
    <dbReference type="NCBI Taxonomy" id="29729"/>
    <lineage>
        <taxon>Eukaryota</taxon>
        <taxon>Viridiplantae</taxon>
        <taxon>Streptophyta</taxon>
        <taxon>Embryophyta</taxon>
        <taxon>Tracheophyta</taxon>
        <taxon>Spermatophyta</taxon>
        <taxon>Magnoliopsida</taxon>
        <taxon>eudicotyledons</taxon>
        <taxon>Gunneridae</taxon>
        <taxon>Pentapetalae</taxon>
        <taxon>rosids</taxon>
        <taxon>malvids</taxon>
        <taxon>Malvales</taxon>
        <taxon>Malvaceae</taxon>
        <taxon>Malvoideae</taxon>
        <taxon>Gossypium</taxon>
    </lineage>
</organism>
<protein>
    <recommendedName>
        <fullName evidence="3">Reverse transcriptase</fullName>
    </recommendedName>
</protein>
<name>A0ABR0MCX5_GOSAR</name>
<dbReference type="EMBL" id="JARKNE010000013">
    <property type="protein sequence ID" value="KAK5770978.1"/>
    <property type="molecule type" value="Genomic_DNA"/>
</dbReference>
<gene>
    <name evidence="1" type="ORF">PVK06_047145</name>
</gene>
<dbReference type="PANTHER" id="PTHR33116">
    <property type="entry name" value="REVERSE TRANSCRIPTASE ZINC-BINDING DOMAIN-CONTAINING PROTEIN-RELATED-RELATED"/>
    <property type="match status" value="1"/>
</dbReference>
<evidence type="ECO:0000313" key="2">
    <source>
        <dbReference type="Proteomes" id="UP001358586"/>
    </source>
</evidence>
<dbReference type="PANTHER" id="PTHR33116:SF86">
    <property type="entry name" value="REVERSE TRANSCRIPTASE DOMAIN-CONTAINING PROTEIN"/>
    <property type="match status" value="1"/>
</dbReference>
<evidence type="ECO:0008006" key="3">
    <source>
        <dbReference type="Google" id="ProtNLM"/>
    </source>
</evidence>
<reference evidence="1 2" key="1">
    <citation type="submission" date="2023-03" db="EMBL/GenBank/DDBJ databases">
        <title>WGS of Gossypium arboreum.</title>
        <authorList>
            <person name="Yu D."/>
        </authorList>
    </citation>
    <scope>NUCLEOTIDE SEQUENCE [LARGE SCALE GENOMIC DNA]</scope>
    <source>
        <tissue evidence="1">Leaf</tissue>
    </source>
</reference>
<sequence>MGFDSDWFDSIMKCVTTVSCSVVFNGYTGQHFFPSRRLRQGDPFNPFFFLFCGERLFSLMWSTMKEKVTRVKVDCRFHVCYLRTIVFCSVFGEATKRGVVSLKQLLHEYENCSSQSANYTKSTIFFNSYTQEGDKRILTRVLGVHSSNNLERYLDLPNLVGRKKKASFQSLNDRLQQQIDNWSIKHLSQGGKEVFIKAILQSIPT</sequence>
<accession>A0ABR0MCX5</accession>
<evidence type="ECO:0000313" key="1">
    <source>
        <dbReference type="EMBL" id="KAK5770978.1"/>
    </source>
</evidence>
<comment type="caution">
    <text evidence="1">The sequence shown here is derived from an EMBL/GenBank/DDBJ whole genome shotgun (WGS) entry which is preliminary data.</text>
</comment>
<keyword evidence="2" id="KW-1185">Reference proteome</keyword>
<proteinExistence type="predicted"/>